<dbReference type="Gene3D" id="3.30.40.10">
    <property type="entry name" value="Zinc/RING finger domain, C3HC4 (zinc finger)"/>
    <property type="match status" value="1"/>
</dbReference>
<dbReference type="PROSITE" id="PS50815">
    <property type="entry name" value="HORMA"/>
    <property type="match status" value="1"/>
</dbReference>
<evidence type="ECO:0000259" key="7">
    <source>
        <dbReference type="PROSITE" id="PS50815"/>
    </source>
</evidence>
<accession>A0AAV9XGQ1</accession>
<dbReference type="AlphaFoldDB" id="A0AAV9XGQ1"/>
<dbReference type="GO" id="GO:0007130">
    <property type="term" value="P:synaptonemal complex assembly"/>
    <property type="evidence" value="ECO:0007669"/>
    <property type="project" value="TreeGrafter"/>
</dbReference>
<evidence type="ECO:0000256" key="3">
    <source>
        <dbReference type="ARBA" id="ARBA00022454"/>
    </source>
</evidence>
<keyword evidence="9" id="KW-1185">Reference proteome</keyword>
<organism evidence="8 9">
    <name type="scientific">Orbilia ellipsospora</name>
    <dbReference type="NCBI Taxonomy" id="2528407"/>
    <lineage>
        <taxon>Eukaryota</taxon>
        <taxon>Fungi</taxon>
        <taxon>Dikarya</taxon>
        <taxon>Ascomycota</taxon>
        <taxon>Pezizomycotina</taxon>
        <taxon>Orbiliomycetes</taxon>
        <taxon>Orbiliales</taxon>
        <taxon>Orbiliaceae</taxon>
        <taxon>Orbilia</taxon>
    </lineage>
</organism>
<dbReference type="EMBL" id="JAVHJO010000004">
    <property type="protein sequence ID" value="KAK6541283.1"/>
    <property type="molecule type" value="Genomic_DNA"/>
</dbReference>
<evidence type="ECO:0000313" key="8">
    <source>
        <dbReference type="EMBL" id="KAK6541283.1"/>
    </source>
</evidence>
<evidence type="ECO:0000256" key="2">
    <source>
        <dbReference type="ARBA" id="ARBA00004286"/>
    </source>
</evidence>
<dbReference type="GO" id="GO:0005634">
    <property type="term" value="C:nucleus"/>
    <property type="evidence" value="ECO:0007669"/>
    <property type="project" value="UniProtKB-SubCell"/>
</dbReference>
<evidence type="ECO:0000256" key="1">
    <source>
        <dbReference type="ARBA" id="ARBA00004123"/>
    </source>
</evidence>
<dbReference type="PANTHER" id="PTHR48225">
    <property type="entry name" value="HORMA DOMAIN-CONTAINING PROTEIN 1"/>
    <property type="match status" value="1"/>
</dbReference>
<dbReference type="InterPro" id="IPR013083">
    <property type="entry name" value="Znf_RING/FYVE/PHD"/>
</dbReference>
<feature type="compositionally biased region" description="Basic and acidic residues" evidence="6">
    <location>
        <begin position="378"/>
        <end position="387"/>
    </location>
</feature>
<dbReference type="Gene3D" id="3.30.900.10">
    <property type="entry name" value="HORMA domain"/>
    <property type="match status" value="1"/>
</dbReference>
<reference evidence="8 9" key="1">
    <citation type="submission" date="2019-10" db="EMBL/GenBank/DDBJ databases">
        <authorList>
            <person name="Palmer J.M."/>
        </authorList>
    </citation>
    <scope>NUCLEOTIDE SEQUENCE [LARGE SCALE GENOMIC DNA]</scope>
    <source>
        <strain evidence="8 9">TWF694</strain>
    </source>
</reference>
<dbReference type="GO" id="GO:0005694">
    <property type="term" value="C:chromosome"/>
    <property type="evidence" value="ECO:0007669"/>
    <property type="project" value="UniProtKB-SubCell"/>
</dbReference>
<evidence type="ECO:0000256" key="5">
    <source>
        <dbReference type="ARBA" id="ARBA00023254"/>
    </source>
</evidence>
<feature type="region of interest" description="Disordered" evidence="6">
    <location>
        <begin position="447"/>
        <end position="477"/>
    </location>
</feature>
<dbReference type="Pfam" id="PF02301">
    <property type="entry name" value="HORMA"/>
    <property type="match status" value="1"/>
</dbReference>
<dbReference type="InterPro" id="IPR011011">
    <property type="entry name" value="Znf_FYVE_PHD"/>
</dbReference>
<dbReference type="InterPro" id="IPR003511">
    <property type="entry name" value="HORMA_dom"/>
</dbReference>
<evidence type="ECO:0000256" key="4">
    <source>
        <dbReference type="ARBA" id="ARBA00023242"/>
    </source>
</evidence>
<dbReference type="PANTHER" id="PTHR48225:SF7">
    <property type="entry name" value="MEIOSIS-SPECIFIC PROTEIN HOP1"/>
    <property type="match status" value="1"/>
</dbReference>
<keyword evidence="4" id="KW-0539">Nucleus</keyword>
<dbReference type="SUPFAM" id="SSF56019">
    <property type="entry name" value="The spindle assembly checkpoint protein mad2"/>
    <property type="match status" value="1"/>
</dbReference>
<evidence type="ECO:0000256" key="6">
    <source>
        <dbReference type="SAM" id="MobiDB-lite"/>
    </source>
</evidence>
<keyword evidence="3" id="KW-0158">Chromosome</keyword>
<feature type="region of interest" description="Disordered" evidence="6">
    <location>
        <begin position="10"/>
        <end position="34"/>
    </location>
</feature>
<dbReference type="Proteomes" id="UP001365542">
    <property type="component" value="Unassembled WGS sequence"/>
</dbReference>
<dbReference type="InterPro" id="IPR051294">
    <property type="entry name" value="HORMA_MeioticProgression"/>
</dbReference>
<feature type="compositionally biased region" description="Polar residues" evidence="6">
    <location>
        <begin position="455"/>
        <end position="473"/>
    </location>
</feature>
<dbReference type="InterPro" id="IPR036570">
    <property type="entry name" value="HORMA_dom_sf"/>
</dbReference>
<comment type="subcellular location">
    <subcellularLocation>
        <location evidence="2">Chromosome</location>
    </subcellularLocation>
    <subcellularLocation>
        <location evidence="1">Nucleus</location>
    </subcellularLocation>
</comment>
<gene>
    <name evidence="8" type="primary">HOP1</name>
    <name evidence="8" type="ORF">TWF694_008641</name>
</gene>
<name>A0AAV9XGQ1_9PEZI</name>
<dbReference type="SUPFAM" id="SSF57903">
    <property type="entry name" value="FYVE/PHD zinc finger"/>
    <property type="match status" value="1"/>
</dbReference>
<keyword evidence="5" id="KW-0469">Meiosis</keyword>
<sequence length="721" mass="80632">MSLDQLQKLGLSHRPSGRSLAQQKLPIAKPAPRSLKNRDTISTVMLKTSEEPKEQQSIYVREHQSQKLIQELISAAIGCVTYLRGLIPESSFCDMKYGTALEESRPQARGLITCHDSARARAKKESGTRIKSIQRGRSQEADTLLDWIEKGVFSALDKGYLRAFQLAVFLDPENPDLIQEAYTFSVGYQARGNGECGAAAEGIAISDIILNGESYACASEVLDATQIRRSVKALIRRLIVVTQNLDLLPENRYLTIRLYHTPDTPEDWVPPLFTSSFGKQLWFDSKPNKSLNDEIFGTVETNAHSIQIRVTSKKRCFSEIQGDAGDTTGSLVLAKRPKNEDGTRIDRLIGLRGLAIKISSRSNGEFQTLLETEAMQVESEHRNDKKNASGKRTTLGEWGDTARVYPMPQPLQLLRKQGDQGHFPKDQVSLSIRGGSPGNSAFWNQVKSKPKQREGTVSSGVSHLQSTRSQGSEVSVEGWGSLQAKQERIQSFMDIVTKTSNADAKDINQQGANSEIIKLHLSEHKLRELGLLGRTYVDSLRGGSCREKTTQINYECGSVSESTDTIQCDICYTWQHCECYGFTGDDDQRIGEFHICYTCLLGKNESHLTQQMINFTIARKLVRYLIRARAAKTIHQIAKAIGLHQLQISSIILDLLARGYIDVVDSRKMQTLICPSKYKFTEEKDIIRCVEEDLLDPLINISHHYKLGVAKKRAELGPKRS</sequence>
<dbReference type="GO" id="GO:0051598">
    <property type="term" value="P:meiotic recombination checkpoint signaling"/>
    <property type="evidence" value="ECO:0007669"/>
    <property type="project" value="TreeGrafter"/>
</dbReference>
<feature type="domain" description="HORMA" evidence="7">
    <location>
        <begin position="63"/>
        <end position="310"/>
    </location>
</feature>
<evidence type="ECO:0000313" key="9">
    <source>
        <dbReference type="Proteomes" id="UP001365542"/>
    </source>
</evidence>
<proteinExistence type="predicted"/>
<comment type="caution">
    <text evidence="8">The sequence shown here is derived from an EMBL/GenBank/DDBJ whole genome shotgun (WGS) entry which is preliminary data.</text>
</comment>
<protein>
    <submittedName>
        <fullName evidence="8">DNA binding protein</fullName>
    </submittedName>
</protein>
<feature type="region of interest" description="Disordered" evidence="6">
    <location>
        <begin position="378"/>
        <end position="402"/>
    </location>
</feature>